<reference evidence="10 11" key="1">
    <citation type="submission" date="2018-12" db="EMBL/GenBank/DDBJ databases">
        <title>Dyella dinghuensis sp. nov. DHOA06 and Dyella choica sp. nov. 4M-K27, isolated from forest soil.</title>
        <authorList>
            <person name="Qiu L.-H."/>
            <person name="Gao Z.-H."/>
        </authorList>
    </citation>
    <scope>NUCLEOTIDE SEQUENCE [LARGE SCALE GENOMIC DNA]</scope>
    <source>
        <strain evidence="10 11">DHOA06</strain>
    </source>
</reference>
<dbReference type="PROSITE" id="PS51755">
    <property type="entry name" value="OMPR_PHOB"/>
    <property type="match status" value="1"/>
</dbReference>
<evidence type="ECO:0000256" key="2">
    <source>
        <dbReference type="ARBA" id="ARBA00023012"/>
    </source>
</evidence>
<dbReference type="SUPFAM" id="SSF52172">
    <property type="entry name" value="CheY-like"/>
    <property type="match status" value="1"/>
</dbReference>
<dbReference type="InterPro" id="IPR001867">
    <property type="entry name" value="OmpR/PhoB-type_DNA-bd"/>
</dbReference>
<keyword evidence="1 6" id="KW-0597">Phosphoprotein</keyword>
<organism evidence="10 11">
    <name type="scientific">Dyella dinghuensis</name>
    <dbReference type="NCBI Taxonomy" id="1920169"/>
    <lineage>
        <taxon>Bacteria</taxon>
        <taxon>Pseudomonadati</taxon>
        <taxon>Pseudomonadota</taxon>
        <taxon>Gammaproteobacteria</taxon>
        <taxon>Lysobacterales</taxon>
        <taxon>Rhodanobacteraceae</taxon>
        <taxon>Dyella</taxon>
    </lineage>
</organism>
<dbReference type="GO" id="GO:0000976">
    <property type="term" value="F:transcription cis-regulatory region binding"/>
    <property type="evidence" value="ECO:0007669"/>
    <property type="project" value="TreeGrafter"/>
</dbReference>
<dbReference type="GO" id="GO:0000156">
    <property type="term" value="F:phosphorelay response regulator activity"/>
    <property type="evidence" value="ECO:0007669"/>
    <property type="project" value="TreeGrafter"/>
</dbReference>
<evidence type="ECO:0000256" key="5">
    <source>
        <dbReference type="ARBA" id="ARBA00023163"/>
    </source>
</evidence>
<evidence type="ECO:0000313" key="10">
    <source>
        <dbReference type="EMBL" id="RUL63214.1"/>
    </source>
</evidence>
<dbReference type="PROSITE" id="PS50110">
    <property type="entry name" value="RESPONSE_REGULATORY"/>
    <property type="match status" value="1"/>
</dbReference>
<dbReference type="Pfam" id="PF00486">
    <property type="entry name" value="Trans_reg_C"/>
    <property type="match status" value="1"/>
</dbReference>
<dbReference type="OrthoDB" id="9802426at2"/>
<dbReference type="FunFam" id="3.40.50.2300:FF:000001">
    <property type="entry name" value="DNA-binding response regulator PhoB"/>
    <property type="match status" value="1"/>
</dbReference>
<evidence type="ECO:0000313" key="11">
    <source>
        <dbReference type="Proteomes" id="UP000267077"/>
    </source>
</evidence>
<dbReference type="AlphaFoldDB" id="A0A3S0WNC3"/>
<sequence length="226" mass="25446">MRILVAEDEVKTRRYLFQGLHEQGFTVDVAKDGNAALALLREHVFDVCVLDVMLPGRDGWSVLQTLRKESILTQVIFLTARDHVEDRVRGFELGGDDYLVKPFAFAELVARIKNLARRGPHASETKMLQVGGLNFDLLRHHVERDGRVLSLTPKEYSLLLLLARQPGRVLSRTLIAESVWGACFDTQTNVVDVLVGRLRIKLDTGFSKPMLHTVRGVGYMLDAPDE</sequence>
<name>A0A3S0WNC3_9GAMM</name>
<feature type="modified residue" description="4-aspartylphosphate" evidence="6">
    <location>
        <position position="51"/>
    </location>
</feature>
<dbReference type="InterPro" id="IPR011006">
    <property type="entry name" value="CheY-like_superfamily"/>
</dbReference>
<keyword evidence="5" id="KW-0804">Transcription</keyword>
<feature type="domain" description="Response regulatory" evidence="8">
    <location>
        <begin position="2"/>
        <end position="116"/>
    </location>
</feature>
<dbReference type="GO" id="GO:0006355">
    <property type="term" value="P:regulation of DNA-templated transcription"/>
    <property type="evidence" value="ECO:0007669"/>
    <property type="project" value="InterPro"/>
</dbReference>
<keyword evidence="3" id="KW-0805">Transcription regulation</keyword>
<dbReference type="InterPro" id="IPR036388">
    <property type="entry name" value="WH-like_DNA-bd_sf"/>
</dbReference>
<feature type="DNA-binding region" description="OmpR/PhoB-type" evidence="7">
    <location>
        <begin position="125"/>
        <end position="223"/>
    </location>
</feature>
<dbReference type="Pfam" id="PF00072">
    <property type="entry name" value="Response_reg"/>
    <property type="match status" value="1"/>
</dbReference>
<dbReference type="Proteomes" id="UP000267077">
    <property type="component" value="Unassembled WGS sequence"/>
</dbReference>
<dbReference type="InterPro" id="IPR001789">
    <property type="entry name" value="Sig_transdc_resp-reg_receiver"/>
</dbReference>
<dbReference type="GO" id="GO:0032993">
    <property type="term" value="C:protein-DNA complex"/>
    <property type="evidence" value="ECO:0007669"/>
    <property type="project" value="TreeGrafter"/>
</dbReference>
<feature type="domain" description="OmpR/PhoB-type" evidence="9">
    <location>
        <begin position="125"/>
        <end position="223"/>
    </location>
</feature>
<evidence type="ECO:0000256" key="3">
    <source>
        <dbReference type="ARBA" id="ARBA00023015"/>
    </source>
</evidence>
<evidence type="ECO:0000256" key="1">
    <source>
        <dbReference type="ARBA" id="ARBA00022553"/>
    </source>
</evidence>
<gene>
    <name evidence="10" type="ORF">EKH79_12475</name>
</gene>
<keyword evidence="2" id="KW-0902">Two-component regulatory system</keyword>
<dbReference type="InterPro" id="IPR039420">
    <property type="entry name" value="WalR-like"/>
</dbReference>
<evidence type="ECO:0000259" key="9">
    <source>
        <dbReference type="PROSITE" id="PS51755"/>
    </source>
</evidence>
<dbReference type="GO" id="GO:0005829">
    <property type="term" value="C:cytosol"/>
    <property type="evidence" value="ECO:0007669"/>
    <property type="project" value="TreeGrafter"/>
</dbReference>
<evidence type="ECO:0000259" key="8">
    <source>
        <dbReference type="PROSITE" id="PS50110"/>
    </source>
</evidence>
<dbReference type="FunFam" id="1.10.10.10:FF:000005">
    <property type="entry name" value="Two-component system response regulator"/>
    <property type="match status" value="1"/>
</dbReference>
<dbReference type="PANTHER" id="PTHR48111:SF76">
    <property type="entry name" value="TWO-COMPONENT RESPONSE REGULATOR"/>
    <property type="match status" value="1"/>
</dbReference>
<keyword evidence="4 7" id="KW-0238">DNA-binding</keyword>
<dbReference type="Gene3D" id="1.10.10.10">
    <property type="entry name" value="Winged helix-like DNA-binding domain superfamily/Winged helix DNA-binding domain"/>
    <property type="match status" value="1"/>
</dbReference>
<dbReference type="PANTHER" id="PTHR48111">
    <property type="entry name" value="REGULATOR OF RPOS"/>
    <property type="match status" value="1"/>
</dbReference>
<dbReference type="Gene3D" id="6.10.250.690">
    <property type="match status" value="1"/>
</dbReference>
<protein>
    <submittedName>
        <fullName evidence="10">Response regulator</fullName>
    </submittedName>
</protein>
<comment type="caution">
    <text evidence="10">The sequence shown here is derived from an EMBL/GenBank/DDBJ whole genome shotgun (WGS) entry which is preliminary data.</text>
</comment>
<dbReference type="SMART" id="SM00448">
    <property type="entry name" value="REC"/>
    <property type="match status" value="1"/>
</dbReference>
<proteinExistence type="predicted"/>
<evidence type="ECO:0000256" key="7">
    <source>
        <dbReference type="PROSITE-ProRule" id="PRU01091"/>
    </source>
</evidence>
<evidence type="ECO:0000256" key="6">
    <source>
        <dbReference type="PROSITE-ProRule" id="PRU00169"/>
    </source>
</evidence>
<dbReference type="Gene3D" id="3.40.50.2300">
    <property type="match status" value="1"/>
</dbReference>
<keyword evidence="11" id="KW-1185">Reference proteome</keyword>
<dbReference type="EMBL" id="RYZR01000006">
    <property type="protein sequence ID" value="RUL63214.1"/>
    <property type="molecule type" value="Genomic_DNA"/>
</dbReference>
<dbReference type="SMART" id="SM00862">
    <property type="entry name" value="Trans_reg_C"/>
    <property type="match status" value="1"/>
</dbReference>
<dbReference type="CDD" id="cd19935">
    <property type="entry name" value="REC_OmpR_CusR-like"/>
    <property type="match status" value="1"/>
</dbReference>
<accession>A0A3S0WNC3</accession>
<evidence type="ECO:0000256" key="4">
    <source>
        <dbReference type="ARBA" id="ARBA00023125"/>
    </source>
</evidence>
<dbReference type="CDD" id="cd00383">
    <property type="entry name" value="trans_reg_C"/>
    <property type="match status" value="1"/>
</dbReference>
<dbReference type="RefSeq" id="WP_126674150.1">
    <property type="nucleotide sequence ID" value="NZ_RYZR01000006.1"/>
</dbReference>